<dbReference type="SUPFAM" id="SSF54862">
    <property type="entry name" value="4Fe-4S ferredoxins"/>
    <property type="match status" value="1"/>
</dbReference>
<keyword evidence="8" id="KW-1185">Reference proteome</keyword>
<name>A0A1W2CF29_9FIRM</name>
<dbReference type="PROSITE" id="PS00198">
    <property type="entry name" value="4FE4S_FER_1"/>
    <property type="match status" value="1"/>
</dbReference>
<dbReference type="STRING" id="112901.SAMN04488500_110154"/>
<evidence type="ECO:0000256" key="3">
    <source>
        <dbReference type="ARBA" id="ARBA00022737"/>
    </source>
</evidence>
<keyword evidence="2" id="KW-0479">Metal-binding</keyword>
<evidence type="ECO:0000313" key="7">
    <source>
        <dbReference type="EMBL" id="SMC83855.1"/>
    </source>
</evidence>
<dbReference type="PROSITE" id="PS51379">
    <property type="entry name" value="4FE4S_FER_2"/>
    <property type="match status" value="2"/>
</dbReference>
<evidence type="ECO:0000256" key="2">
    <source>
        <dbReference type="ARBA" id="ARBA00022723"/>
    </source>
</evidence>
<dbReference type="CDD" id="cd10554">
    <property type="entry name" value="HycB_like"/>
    <property type="match status" value="1"/>
</dbReference>
<dbReference type="Gene3D" id="3.30.70.20">
    <property type="match status" value="2"/>
</dbReference>
<keyword evidence="5" id="KW-0411">Iron-sulfur</keyword>
<evidence type="ECO:0000313" key="8">
    <source>
        <dbReference type="Proteomes" id="UP000192738"/>
    </source>
</evidence>
<reference evidence="7 8" key="1">
    <citation type="submission" date="2017-04" db="EMBL/GenBank/DDBJ databases">
        <authorList>
            <person name="Afonso C.L."/>
            <person name="Miller P.J."/>
            <person name="Scott M.A."/>
            <person name="Spackman E."/>
            <person name="Goraichik I."/>
            <person name="Dimitrov K.M."/>
            <person name="Suarez D.L."/>
            <person name="Swayne D.E."/>
        </authorList>
    </citation>
    <scope>NUCLEOTIDE SEQUENCE [LARGE SCALE GENOMIC DNA]</scope>
    <source>
        <strain evidence="7 8">DSM 5090</strain>
    </source>
</reference>
<dbReference type="InterPro" id="IPR017896">
    <property type="entry name" value="4Fe4S_Fe-S-bd"/>
</dbReference>
<feature type="domain" description="4Fe-4S ferredoxin-type" evidence="6">
    <location>
        <begin position="4"/>
        <end position="24"/>
    </location>
</feature>
<feature type="domain" description="4Fe-4S ferredoxin-type" evidence="6">
    <location>
        <begin position="83"/>
        <end position="112"/>
    </location>
</feature>
<dbReference type="GO" id="GO:0051539">
    <property type="term" value="F:4 iron, 4 sulfur cluster binding"/>
    <property type="evidence" value="ECO:0007669"/>
    <property type="project" value="UniProtKB-KW"/>
</dbReference>
<proteinExistence type="predicted"/>
<dbReference type="AlphaFoldDB" id="A0A1W2CF29"/>
<organism evidence="7 8">
    <name type="scientific">Sporomusa malonica</name>
    <dbReference type="NCBI Taxonomy" id="112901"/>
    <lineage>
        <taxon>Bacteria</taxon>
        <taxon>Bacillati</taxon>
        <taxon>Bacillota</taxon>
        <taxon>Negativicutes</taxon>
        <taxon>Selenomonadales</taxon>
        <taxon>Sporomusaceae</taxon>
        <taxon>Sporomusa</taxon>
    </lineage>
</organism>
<dbReference type="InterPro" id="IPR050294">
    <property type="entry name" value="RnfB_subfamily"/>
</dbReference>
<dbReference type="Pfam" id="PF13247">
    <property type="entry name" value="Fer4_11"/>
    <property type="match status" value="1"/>
</dbReference>
<accession>A0A1W2CF29</accession>
<keyword evidence="1" id="KW-0004">4Fe-4S</keyword>
<keyword evidence="3" id="KW-0677">Repeat</keyword>
<evidence type="ECO:0000256" key="4">
    <source>
        <dbReference type="ARBA" id="ARBA00023004"/>
    </source>
</evidence>
<evidence type="ECO:0000259" key="6">
    <source>
        <dbReference type="PROSITE" id="PS51379"/>
    </source>
</evidence>
<dbReference type="EMBL" id="FWXI01000010">
    <property type="protein sequence ID" value="SMC83855.1"/>
    <property type="molecule type" value="Genomic_DNA"/>
</dbReference>
<dbReference type="PANTHER" id="PTHR42859">
    <property type="entry name" value="OXIDOREDUCTASE"/>
    <property type="match status" value="1"/>
</dbReference>
<dbReference type="GO" id="GO:0046872">
    <property type="term" value="F:metal ion binding"/>
    <property type="evidence" value="ECO:0007669"/>
    <property type="project" value="UniProtKB-KW"/>
</dbReference>
<protein>
    <submittedName>
        <fullName evidence="7">Electron transport protein HydN</fullName>
    </submittedName>
</protein>
<keyword evidence="4" id="KW-0408">Iron</keyword>
<dbReference type="Proteomes" id="UP000192738">
    <property type="component" value="Unassembled WGS sequence"/>
</dbReference>
<sequence length="168" mass="18254">MMNTAFVIGNPDLCIGCRTCEIACVLAHTKKELGTEEIKDVPFVPRLSVVKTEDISVPVQCRQCEDAPCAEACPEKAIVQRGQTIYVLADKCVGCKNCLMACPIGAVYLTRIEDKPCQKTAYKCDLCIEVTDGPQCVKKCPTKALAVVLPEDIETSIKQKRTSAVRAG</sequence>
<dbReference type="RefSeq" id="WP_217805952.1">
    <property type="nucleotide sequence ID" value="NZ_CP155572.1"/>
</dbReference>
<evidence type="ECO:0000256" key="5">
    <source>
        <dbReference type="ARBA" id="ARBA00023014"/>
    </source>
</evidence>
<dbReference type="PANTHER" id="PTHR42859:SF17">
    <property type="entry name" value="ELECTRON TRANSPORT PROTEIN HYDN-RELATED"/>
    <property type="match status" value="1"/>
</dbReference>
<evidence type="ECO:0000256" key="1">
    <source>
        <dbReference type="ARBA" id="ARBA00022485"/>
    </source>
</evidence>
<dbReference type="InterPro" id="IPR017900">
    <property type="entry name" value="4Fe4S_Fe_S_CS"/>
</dbReference>
<gene>
    <name evidence="7" type="ORF">SAMN04488500_110154</name>
</gene>